<reference evidence="1 2" key="1">
    <citation type="journal article" date="2018" name="Evol. Lett.">
        <title>Horizontal gene cluster transfer increased hallucinogenic mushroom diversity.</title>
        <authorList>
            <person name="Reynolds H.T."/>
            <person name="Vijayakumar V."/>
            <person name="Gluck-Thaler E."/>
            <person name="Korotkin H.B."/>
            <person name="Matheny P.B."/>
            <person name="Slot J.C."/>
        </authorList>
    </citation>
    <scope>NUCLEOTIDE SEQUENCE [LARGE SCALE GENOMIC DNA]</scope>
    <source>
        <strain evidence="1 2">SRW20</strain>
    </source>
</reference>
<gene>
    <name evidence="1" type="ORF">CVT26_000287</name>
</gene>
<dbReference type="AlphaFoldDB" id="A0A409XDJ1"/>
<dbReference type="EMBL" id="NHYE01003585">
    <property type="protein sequence ID" value="PPQ88737.1"/>
    <property type="molecule type" value="Genomic_DNA"/>
</dbReference>
<proteinExistence type="predicted"/>
<keyword evidence="2" id="KW-1185">Reference proteome</keyword>
<organism evidence="1 2">
    <name type="scientific">Gymnopilus dilepis</name>
    <dbReference type="NCBI Taxonomy" id="231916"/>
    <lineage>
        <taxon>Eukaryota</taxon>
        <taxon>Fungi</taxon>
        <taxon>Dikarya</taxon>
        <taxon>Basidiomycota</taxon>
        <taxon>Agaricomycotina</taxon>
        <taxon>Agaricomycetes</taxon>
        <taxon>Agaricomycetidae</taxon>
        <taxon>Agaricales</taxon>
        <taxon>Agaricineae</taxon>
        <taxon>Hymenogastraceae</taxon>
        <taxon>Gymnopilus</taxon>
    </lineage>
</organism>
<accession>A0A409XDJ1</accession>
<name>A0A409XDJ1_9AGAR</name>
<protein>
    <submittedName>
        <fullName evidence="1">Uncharacterized protein</fullName>
    </submittedName>
</protein>
<sequence>MKLHQHSHADFCVHPLEPPDLSSAVEWTRRYVDELVVLALAAYGVQADDDEPDMDALVRRIRSECSTSYIGITLCTISEAPHFLVDPYTALTPNTTESHSIWFDIPKTMADGQVTLCFAFRIYSYSRFKDPITYCTSYIVQLAEYVARLRSTSRRGVAPTIRSFFRQLVEE</sequence>
<dbReference type="Proteomes" id="UP000284706">
    <property type="component" value="Unassembled WGS sequence"/>
</dbReference>
<comment type="caution">
    <text evidence="1">The sequence shown here is derived from an EMBL/GenBank/DDBJ whole genome shotgun (WGS) entry which is preliminary data.</text>
</comment>
<evidence type="ECO:0000313" key="2">
    <source>
        <dbReference type="Proteomes" id="UP000284706"/>
    </source>
</evidence>
<evidence type="ECO:0000313" key="1">
    <source>
        <dbReference type="EMBL" id="PPQ88737.1"/>
    </source>
</evidence>
<dbReference type="InParanoid" id="A0A409XDJ1"/>